<dbReference type="HOGENOM" id="CLU_3000261_0_0_1"/>
<reference evidence="1" key="2">
    <citation type="submission" date="2015-06" db="UniProtKB">
        <authorList>
            <consortium name="EnsemblPlants"/>
        </authorList>
    </citation>
    <scope>IDENTIFICATION</scope>
    <source>
        <strain evidence="1">DM1-3 516 R44</strain>
    </source>
</reference>
<dbReference type="Gramene" id="PGSC0003DMT400044392">
    <property type="protein sequence ID" value="PGSC0003DMT400044392"/>
    <property type="gene ID" value="PGSC0003DMG402017236"/>
</dbReference>
<keyword evidence="2" id="KW-1185">Reference proteome</keyword>
<reference evidence="2" key="1">
    <citation type="journal article" date="2011" name="Nature">
        <title>Genome sequence and analysis of the tuber crop potato.</title>
        <authorList>
            <consortium name="The Potato Genome Sequencing Consortium"/>
        </authorList>
    </citation>
    <scope>NUCLEOTIDE SEQUENCE [LARGE SCALE GENOMIC DNA]</scope>
    <source>
        <strain evidence="2">cv. DM1-3 516 R44</strain>
    </source>
</reference>
<dbReference type="PaxDb" id="4113-PGSC0003DMT400044392"/>
<dbReference type="InParanoid" id="M1BG48"/>
<proteinExistence type="predicted"/>
<dbReference type="EnsemblPlants" id="PGSC0003DMT400044392">
    <property type="protein sequence ID" value="PGSC0003DMT400044392"/>
    <property type="gene ID" value="PGSC0003DMG402017236"/>
</dbReference>
<sequence length="57" mass="6612">MCFVANLKKVNNVNNQTMFNRFNIDPLVIMHNLKATILILKQDWEEGSICMLIDTKS</sequence>
<dbReference type="Proteomes" id="UP000011115">
    <property type="component" value="Unassembled WGS sequence"/>
</dbReference>
<organism evidence="1 2">
    <name type="scientific">Solanum tuberosum</name>
    <name type="common">Potato</name>
    <dbReference type="NCBI Taxonomy" id="4113"/>
    <lineage>
        <taxon>Eukaryota</taxon>
        <taxon>Viridiplantae</taxon>
        <taxon>Streptophyta</taxon>
        <taxon>Embryophyta</taxon>
        <taxon>Tracheophyta</taxon>
        <taxon>Spermatophyta</taxon>
        <taxon>Magnoliopsida</taxon>
        <taxon>eudicotyledons</taxon>
        <taxon>Gunneridae</taxon>
        <taxon>Pentapetalae</taxon>
        <taxon>asterids</taxon>
        <taxon>lamiids</taxon>
        <taxon>Solanales</taxon>
        <taxon>Solanaceae</taxon>
        <taxon>Solanoideae</taxon>
        <taxon>Solaneae</taxon>
        <taxon>Solanum</taxon>
    </lineage>
</organism>
<accession>M1BG48</accession>
<dbReference type="AlphaFoldDB" id="M1BG48"/>
<protein>
    <submittedName>
        <fullName evidence="1">1-aminocyclopropane-1-carboxylate oxidase</fullName>
    </submittedName>
</protein>
<evidence type="ECO:0000313" key="1">
    <source>
        <dbReference type="EnsemblPlants" id="PGSC0003DMT400044392"/>
    </source>
</evidence>
<name>M1BG48_SOLTU</name>
<evidence type="ECO:0000313" key="2">
    <source>
        <dbReference type="Proteomes" id="UP000011115"/>
    </source>
</evidence>